<reference evidence="2" key="2">
    <citation type="submission" date="2025-08" db="UniProtKB">
        <authorList>
            <consortium name="RefSeq"/>
        </authorList>
    </citation>
    <scope>IDENTIFICATION</scope>
    <source>
        <tissue evidence="2">Leaf</tissue>
    </source>
</reference>
<dbReference type="Proteomes" id="UP000189701">
    <property type="component" value="Unplaced"/>
</dbReference>
<evidence type="ECO:0000313" key="2">
    <source>
        <dbReference type="RefSeq" id="XP_009763829.1"/>
    </source>
</evidence>
<dbReference type="eggNOG" id="ENOG502SQ9K">
    <property type="taxonomic scope" value="Eukaryota"/>
</dbReference>
<protein>
    <submittedName>
        <fullName evidence="2">Uncharacterized protein LOC104215674</fullName>
    </submittedName>
</protein>
<proteinExistence type="predicted"/>
<dbReference type="PANTHER" id="PTHR33144:SF16">
    <property type="entry name" value="OS02G0129000 PROTEIN"/>
    <property type="match status" value="1"/>
</dbReference>
<dbReference type="AlphaFoldDB" id="A0A1U7VN80"/>
<reference evidence="1" key="1">
    <citation type="journal article" date="2013" name="Genome Biol.">
        <title>Reference genomes and transcriptomes of Nicotiana sylvestris and Nicotiana tomentosiformis.</title>
        <authorList>
            <person name="Sierro N."/>
            <person name="Battey J.N."/>
            <person name="Ouadi S."/>
            <person name="Bovet L."/>
            <person name="Goepfert S."/>
            <person name="Bakaher N."/>
            <person name="Peitsch M.C."/>
            <person name="Ivanov N.V."/>
        </authorList>
    </citation>
    <scope>NUCLEOTIDE SEQUENCE [LARGE SCALE GENOMIC DNA]</scope>
</reference>
<keyword evidence="1" id="KW-1185">Reference proteome</keyword>
<dbReference type="PANTHER" id="PTHR33144">
    <property type="entry name" value="OS10G0409366 PROTEIN-RELATED"/>
    <property type="match status" value="1"/>
</dbReference>
<dbReference type="RefSeq" id="XP_009763829.1">
    <property type="nucleotide sequence ID" value="XM_009765527.1"/>
</dbReference>
<organism evidence="1 2">
    <name type="scientific">Nicotiana sylvestris</name>
    <name type="common">Wood tobacco</name>
    <name type="synonym">South American tobacco</name>
    <dbReference type="NCBI Taxonomy" id="4096"/>
    <lineage>
        <taxon>Eukaryota</taxon>
        <taxon>Viridiplantae</taxon>
        <taxon>Streptophyta</taxon>
        <taxon>Embryophyta</taxon>
        <taxon>Tracheophyta</taxon>
        <taxon>Spermatophyta</taxon>
        <taxon>Magnoliopsida</taxon>
        <taxon>eudicotyledons</taxon>
        <taxon>Gunneridae</taxon>
        <taxon>Pentapetalae</taxon>
        <taxon>asterids</taxon>
        <taxon>lamiids</taxon>
        <taxon>Solanales</taxon>
        <taxon>Solanaceae</taxon>
        <taxon>Nicotianoideae</taxon>
        <taxon>Nicotianeae</taxon>
        <taxon>Nicotiana</taxon>
    </lineage>
</organism>
<accession>A0A1U7VN80</accession>
<dbReference type="OrthoDB" id="1434265at2759"/>
<sequence length="503" mass="57449">MNQAAALKRKVLNPNKAQSPMKNIGFDFQYRSSAELAKKFQIKREKLASDCNDKVAKEQALLGVKRKNYMPATLEGQSRQRLTQSNVSVQKLVRNRLPVYKSIQSSSREDLNTSHNIASKGQIKQRSMQLEEPIQKQGMSKLPMPTSMIQSSAKVKTNSVLPSTSVNQFLKNYGIQVGGEKHPDNHPKNEVKFMSSPIIDEREIELDNFAAQDEVGDDEFIGDEDMNIDGAAEKKRVRGKTTCKNIHARSFEEREEVTFDKGQAVGPTDKRVSDLTNFLGTIARNSRFIPLFKFLIPTEGEKWIMIGLRDAWKPQKRNIKKKYFDKNATVEQMLQNRPIEIPEVHFRQLIEYWDDEDVQRATKENNEEPSKCEMFITTRTKKGKEVHTDTQVAISELQNRQIFGETTDDAFRAVFGKEQPGRVRCYGRSVMTSSLKKDEEINKLKQKHANEITSLKEEIKEMMREEMRCFFCQFVKNNPGLDFHGIQGCVGSNIPSPVDASSA</sequence>
<evidence type="ECO:0000313" key="1">
    <source>
        <dbReference type="Proteomes" id="UP000189701"/>
    </source>
</evidence>
<gene>
    <name evidence="2" type="primary">LOC104215674</name>
</gene>
<name>A0A1U7VN80_NICSY</name>